<dbReference type="Pfam" id="PF13563">
    <property type="entry name" value="2_5_RNA_ligase2"/>
    <property type="match status" value="1"/>
</dbReference>
<dbReference type="STRING" id="710421.Mycch_2513"/>
<accession>I4BJ29</accession>
<protein>
    <recommendedName>
        <fullName evidence="3">2',5' RNA ligase family</fullName>
    </recommendedName>
</protein>
<dbReference type="SUPFAM" id="SSF55144">
    <property type="entry name" value="LigT-like"/>
    <property type="match status" value="1"/>
</dbReference>
<keyword evidence="2" id="KW-1185">Reference proteome</keyword>
<evidence type="ECO:0000313" key="1">
    <source>
        <dbReference type="EMBL" id="AFM17286.1"/>
    </source>
</evidence>
<dbReference type="PATRIC" id="fig|710421.3.peg.2511"/>
<evidence type="ECO:0008006" key="3">
    <source>
        <dbReference type="Google" id="ProtNLM"/>
    </source>
</evidence>
<organism evidence="1 2">
    <name type="scientific">Mycolicibacterium chubuense (strain NBB4)</name>
    <name type="common">Mycobacterium chubuense</name>
    <dbReference type="NCBI Taxonomy" id="710421"/>
    <lineage>
        <taxon>Bacteria</taxon>
        <taxon>Bacillati</taxon>
        <taxon>Actinomycetota</taxon>
        <taxon>Actinomycetes</taxon>
        <taxon>Mycobacteriales</taxon>
        <taxon>Mycobacteriaceae</taxon>
        <taxon>Mycolicibacterium</taxon>
    </lineage>
</organism>
<dbReference type="Proteomes" id="UP000006057">
    <property type="component" value="Chromosome"/>
</dbReference>
<dbReference type="eggNOG" id="COG1514">
    <property type="taxonomic scope" value="Bacteria"/>
</dbReference>
<dbReference type="OrthoDB" id="3397424at2"/>
<dbReference type="Gene3D" id="3.90.1140.10">
    <property type="entry name" value="Cyclic phosphodiesterase"/>
    <property type="match status" value="1"/>
</dbReference>
<dbReference type="HOGENOM" id="CLU_094015_2_0_11"/>
<dbReference type="InterPro" id="IPR009097">
    <property type="entry name" value="Cyclic_Pdiesterase"/>
</dbReference>
<sequence>MVHSVELLFDADTDAAVRQIWADLAAAGIRSLAGHTSPSNRPHVTVSVAEDMDGTVDVSLRPLLGLLPLDCVIGAPMMFGGGRSVTLVRLVVPSPELLSMHAEVHRVCLPHMPKGPLPHADPGRWTPHVTLARRVAPGQLPAAVALPKWGRDIGGRITGLRHWDGHARREYPIT</sequence>
<evidence type="ECO:0000313" key="2">
    <source>
        <dbReference type="Proteomes" id="UP000006057"/>
    </source>
</evidence>
<gene>
    <name evidence="1" type="ordered locus">Mycch_2513</name>
</gene>
<dbReference type="AlphaFoldDB" id="I4BJ29"/>
<name>I4BJ29_MYCCN</name>
<dbReference type="RefSeq" id="WP_014815766.1">
    <property type="nucleotide sequence ID" value="NC_018027.1"/>
</dbReference>
<dbReference type="EMBL" id="CP003053">
    <property type="protein sequence ID" value="AFM17286.1"/>
    <property type="molecule type" value="Genomic_DNA"/>
</dbReference>
<proteinExistence type="predicted"/>
<reference evidence="1 2" key="1">
    <citation type="submission" date="2012-06" db="EMBL/GenBank/DDBJ databases">
        <title>Complete sequence of chromosome of Mycobacterium chubuense NBB4.</title>
        <authorList>
            <consortium name="US DOE Joint Genome Institute"/>
            <person name="Lucas S."/>
            <person name="Han J."/>
            <person name="Lapidus A."/>
            <person name="Cheng J.-F."/>
            <person name="Goodwin L."/>
            <person name="Pitluck S."/>
            <person name="Peters L."/>
            <person name="Mikhailova N."/>
            <person name="Teshima H."/>
            <person name="Detter J.C."/>
            <person name="Han C."/>
            <person name="Tapia R."/>
            <person name="Land M."/>
            <person name="Hauser L."/>
            <person name="Kyrpides N."/>
            <person name="Ivanova N."/>
            <person name="Pagani I."/>
            <person name="Mattes T."/>
            <person name="Holmes A."/>
            <person name="Rutledge P."/>
            <person name="Paulsen I."/>
            <person name="Coleman N."/>
            <person name="Woyke T."/>
        </authorList>
    </citation>
    <scope>NUCLEOTIDE SEQUENCE [LARGE SCALE GENOMIC DNA]</scope>
    <source>
        <strain evidence="1 2">NBB4</strain>
    </source>
</reference>
<dbReference type="KEGG" id="mcb:Mycch_2513"/>